<dbReference type="RefSeq" id="XP_002140688.1">
    <property type="nucleotide sequence ID" value="XM_002140652.1"/>
</dbReference>
<organism evidence="3 4">
    <name type="scientific">Cryptosporidium muris (strain RN66)</name>
    <dbReference type="NCBI Taxonomy" id="441375"/>
    <lineage>
        <taxon>Eukaryota</taxon>
        <taxon>Sar</taxon>
        <taxon>Alveolata</taxon>
        <taxon>Apicomplexa</taxon>
        <taxon>Conoidasida</taxon>
        <taxon>Coccidia</taxon>
        <taxon>Eucoccidiorida</taxon>
        <taxon>Eimeriorina</taxon>
        <taxon>Cryptosporidiidae</taxon>
        <taxon>Cryptosporidium</taxon>
    </lineage>
</organism>
<dbReference type="VEuPathDB" id="CryptoDB:CMU_008300"/>
<dbReference type="AlphaFoldDB" id="B6ADP8"/>
<dbReference type="eggNOG" id="ENOG502S4GI">
    <property type="taxonomic scope" value="Eukaryota"/>
</dbReference>
<evidence type="ECO:0000256" key="1">
    <source>
        <dbReference type="SAM" id="MobiDB-lite"/>
    </source>
</evidence>
<dbReference type="InterPro" id="IPR025789">
    <property type="entry name" value="DOT1_dom"/>
</dbReference>
<protein>
    <recommendedName>
        <fullName evidence="2">DOT1 domain-containing protein</fullName>
    </recommendedName>
</protein>
<proteinExistence type="predicted"/>
<feature type="domain" description="DOT1" evidence="2">
    <location>
        <begin position="55"/>
        <end position="119"/>
    </location>
</feature>
<dbReference type="EMBL" id="DS989729">
    <property type="protein sequence ID" value="EEA06339.1"/>
    <property type="molecule type" value="Genomic_DNA"/>
</dbReference>
<dbReference type="Gene3D" id="3.40.50.150">
    <property type="entry name" value="Vaccinia Virus protein VP39"/>
    <property type="match status" value="1"/>
</dbReference>
<sequence length="482" mass="55539">MNTNKIPTKIVEKHKKVLKESTNEYQSKCCNSSKCTCTSFLWKGVNVDLGSSDEGMYGETREKSLRNVFRIMSKYGMDENSILLDIGSGRGVPNIVASYQLGIFSSIGIELDEKAYCLSLSNVLYILNDQIQKYTEYSMENNANNKAKLNETQEKNARNRVNDNLEFNEIFLKEKIYKHKDNSAANFEEKLRRRIGFFRGDATSLDKMEPVSHIYSFDAAMPVWMVKKFVDLFNESTTSFCYVSYRKDLIESLGLKGIKLHGISTQMAGSGEGRMCWLYVKENWQDIKKKCDFLIKEKYFAEVILSINKLSNVKNLESIIQITCLDINKQKQLINDALNEWYNSRKSRKECIAERKLMNQRHKILKQLFIQEKQNKLNINQLTLKDVGIVVTKSDSEVKNNITRTQKMKQFTPISKSTSKMLRYPNKNEDSSNISIDSVSVSKSEQKIQKCDEKVKEKKSLAHSGLRNTRKQNISTKTTIAK</sequence>
<dbReference type="Pfam" id="PF08123">
    <property type="entry name" value="DOT1"/>
    <property type="match status" value="1"/>
</dbReference>
<dbReference type="GO" id="GO:0031151">
    <property type="term" value="F:histone H3K79 methyltransferase activity"/>
    <property type="evidence" value="ECO:0007669"/>
    <property type="project" value="InterPro"/>
</dbReference>
<dbReference type="OrthoDB" id="443402at2759"/>
<evidence type="ECO:0000313" key="4">
    <source>
        <dbReference type="Proteomes" id="UP000001460"/>
    </source>
</evidence>
<evidence type="ECO:0000259" key="2">
    <source>
        <dbReference type="Pfam" id="PF08123"/>
    </source>
</evidence>
<reference evidence="3" key="1">
    <citation type="submission" date="2008-06" db="EMBL/GenBank/DDBJ databases">
        <authorList>
            <person name="Lorenzi H."/>
            <person name="Inman J."/>
            <person name="Miller J."/>
            <person name="Schobel S."/>
            <person name="Amedeo P."/>
            <person name="Caler E.V."/>
            <person name="da Silva J."/>
        </authorList>
    </citation>
    <scope>NUCLEOTIDE SEQUENCE [LARGE SCALE GENOMIC DNA]</scope>
    <source>
        <strain evidence="3">RN66</strain>
    </source>
</reference>
<dbReference type="Proteomes" id="UP000001460">
    <property type="component" value="Unassembled WGS sequence"/>
</dbReference>
<evidence type="ECO:0000313" key="3">
    <source>
        <dbReference type="EMBL" id="EEA06339.1"/>
    </source>
</evidence>
<name>B6ADP8_CRYMR</name>
<feature type="region of interest" description="Disordered" evidence="1">
    <location>
        <begin position="452"/>
        <end position="482"/>
    </location>
</feature>
<dbReference type="InterPro" id="IPR029063">
    <property type="entry name" value="SAM-dependent_MTases_sf"/>
</dbReference>
<keyword evidence="4" id="KW-1185">Reference proteome</keyword>
<gene>
    <name evidence="3" type="ORF">CMU_008300</name>
</gene>
<accession>B6ADP8</accession>
<feature type="compositionally biased region" description="Polar residues" evidence="1">
    <location>
        <begin position="471"/>
        <end position="482"/>
    </location>
</feature>
<dbReference type="OMA" id="FRIMSKY"/>
<dbReference type="SUPFAM" id="SSF53335">
    <property type="entry name" value="S-adenosyl-L-methionine-dependent methyltransferases"/>
    <property type="match status" value="1"/>
</dbReference>
<dbReference type="GeneID" id="6995679"/>